<accession>H1XXV9</accession>
<proteinExistence type="predicted"/>
<reference evidence="2 3" key="1">
    <citation type="submission" date="2011-09" db="EMBL/GenBank/DDBJ databases">
        <title>The permanent draft genome of Caldithrix abyssi DSM 13497.</title>
        <authorList>
            <consortium name="US DOE Joint Genome Institute (JGI-PGF)"/>
            <person name="Lucas S."/>
            <person name="Han J."/>
            <person name="Lapidus A."/>
            <person name="Bruce D."/>
            <person name="Goodwin L."/>
            <person name="Pitluck S."/>
            <person name="Peters L."/>
            <person name="Kyrpides N."/>
            <person name="Mavromatis K."/>
            <person name="Ivanova N."/>
            <person name="Mikhailova N."/>
            <person name="Chertkov O."/>
            <person name="Detter J.C."/>
            <person name="Tapia R."/>
            <person name="Han C."/>
            <person name="Land M."/>
            <person name="Hauser L."/>
            <person name="Markowitz V."/>
            <person name="Cheng J.-F."/>
            <person name="Hugenholtz P."/>
            <person name="Woyke T."/>
            <person name="Wu D."/>
            <person name="Spring S."/>
            <person name="Brambilla E."/>
            <person name="Klenk H.-P."/>
            <person name="Eisen J.A."/>
        </authorList>
    </citation>
    <scope>NUCLEOTIDE SEQUENCE [LARGE SCALE GENOMIC DNA]</scope>
    <source>
        <strain evidence="2 3">DSM 13497</strain>
    </source>
</reference>
<dbReference type="PaxDb" id="880073-Calab_0129"/>
<evidence type="ECO:0000313" key="3">
    <source>
        <dbReference type="Proteomes" id="UP000004671"/>
    </source>
</evidence>
<feature type="region of interest" description="Disordered" evidence="1">
    <location>
        <begin position="50"/>
        <end position="86"/>
    </location>
</feature>
<organism evidence="2 3">
    <name type="scientific">Caldithrix abyssi DSM 13497</name>
    <dbReference type="NCBI Taxonomy" id="880073"/>
    <lineage>
        <taxon>Bacteria</taxon>
        <taxon>Pseudomonadati</taxon>
        <taxon>Calditrichota</taxon>
        <taxon>Calditrichia</taxon>
        <taxon>Calditrichales</taxon>
        <taxon>Calditrichaceae</taxon>
        <taxon>Caldithrix</taxon>
    </lineage>
</organism>
<name>H1XXV9_CALAY</name>
<dbReference type="Proteomes" id="UP000004671">
    <property type="component" value="Chromosome"/>
</dbReference>
<protein>
    <submittedName>
        <fullName evidence="2">Uncharacterized protein</fullName>
    </submittedName>
</protein>
<evidence type="ECO:0000313" key="2">
    <source>
        <dbReference type="EMBL" id="EHO39782.1"/>
    </source>
</evidence>
<dbReference type="InParanoid" id="H1XXV9"/>
<gene>
    <name evidence="2" type="ORF">Calab_0129</name>
</gene>
<dbReference type="HOGENOM" id="CLU_1812204_0_0_0"/>
<dbReference type="AlphaFoldDB" id="H1XXV9"/>
<evidence type="ECO:0000256" key="1">
    <source>
        <dbReference type="SAM" id="MobiDB-lite"/>
    </source>
</evidence>
<keyword evidence="3" id="KW-1185">Reference proteome</keyword>
<feature type="compositionally biased region" description="Polar residues" evidence="1">
    <location>
        <begin position="50"/>
        <end position="65"/>
    </location>
</feature>
<sequence>MVSLSFQIYFCKGGEFLPLLEKGKVCNSLNGLRSVLTDSNLWVKGAQSMEVPSQSTVASTSLSNRNPPPRKIRSLSGVEGSGAEGEQSRWKFLHNQRLLRLRSATVIPHRRKNRSLSGAEGSVVEGSGINSEITNTKRYLFT</sequence>
<dbReference type="EMBL" id="CM001402">
    <property type="protein sequence ID" value="EHO39782.1"/>
    <property type="molecule type" value="Genomic_DNA"/>
</dbReference>